<dbReference type="EMBL" id="PQNY01000008">
    <property type="protein sequence ID" value="POS01745.1"/>
    <property type="molecule type" value="Genomic_DNA"/>
</dbReference>
<evidence type="ECO:0000313" key="2">
    <source>
        <dbReference type="Proteomes" id="UP000237056"/>
    </source>
</evidence>
<comment type="caution">
    <text evidence="1">The sequence shown here is derived from an EMBL/GenBank/DDBJ whole genome shotgun (WGS) entry which is preliminary data.</text>
</comment>
<organism evidence="1 2">
    <name type="scientific">Flavobacterium croceum DSM 17960</name>
    <dbReference type="NCBI Taxonomy" id="1121886"/>
    <lineage>
        <taxon>Bacteria</taxon>
        <taxon>Pseudomonadati</taxon>
        <taxon>Bacteroidota</taxon>
        <taxon>Flavobacteriia</taxon>
        <taxon>Flavobacteriales</taxon>
        <taxon>Flavobacteriaceae</taxon>
        <taxon>Flavobacterium</taxon>
    </lineage>
</organism>
<evidence type="ECO:0000313" key="1">
    <source>
        <dbReference type="EMBL" id="POS01745.1"/>
    </source>
</evidence>
<reference evidence="1 2" key="1">
    <citation type="submission" date="2018-01" db="EMBL/GenBank/DDBJ databases">
        <title>Genomic Encyclopedia of Type Strains, Phase I: the one thousand microbial genomes (KMG-I) project.</title>
        <authorList>
            <person name="Goeker M."/>
        </authorList>
    </citation>
    <scope>NUCLEOTIDE SEQUENCE [LARGE SCALE GENOMIC DNA]</scope>
    <source>
        <strain evidence="1 2">DSM 17960</strain>
    </source>
</reference>
<keyword evidence="2" id="KW-1185">Reference proteome</keyword>
<accession>A0A2S4N7Q4</accession>
<proteinExistence type="predicted"/>
<sequence>MSLGISLFLATKNSWSFLIWKPFINFTKHISYDLGINIMITYLYSILN</sequence>
<protein>
    <submittedName>
        <fullName evidence="1">Uncharacterized protein</fullName>
    </submittedName>
</protein>
<dbReference type="Proteomes" id="UP000237056">
    <property type="component" value="Unassembled WGS sequence"/>
</dbReference>
<gene>
    <name evidence="1" type="ORF">Q361_10871</name>
</gene>
<name>A0A2S4N7Q4_9FLAO</name>
<dbReference type="AlphaFoldDB" id="A0A2S4N7Q4"/>